<dbReference type="InterPro" id="IPR008030">
    <property type="entry name" value="NmrA-like"/>
</dbReference>
<evidence type="ECO:0000259" key="3">
    <source>
        <dbReference type="Pfam" id="PF05368"/>
    </source>
</evidence>
<dbReference type="PANTHER" id="PTHR47706">
    <property type="entry name" value="NMRA-LIKE FAMILY PROTEIN"/>
    <property type="match status" value="1"/>
</dbReference>
<protein>
    <recommendedName>
        <fullName evidence="3">NmrA-like domain-containing protein</fullName>
    </recommendedName>
</protein>
<evidence type="ECO:0000256" key="1">
    <source>
        <dbReference type="ARBA" id="ARBA00022857"/>
    </source>
</evidence>
<feature type="domain" description="NmrA-like" evidence="3">
    <location>
        <begin position="6"/>
        <end position="306"/>
    </location>
</feature>
<name>A0A550CV03_9AGAR</name>
<dbReference type="InterPro" id="IPR051609">
    <property type="entry name" value="NmrA/Isoflavone_reductase-like"/>
</dbReference>
<keyword evidence="5" id="KW-1185">Reference proteome</keyword>
<dbReference type="AlphaFoldDB" id="A0A550CV03"/>
<dbReference type="STRING" id="97359.A0A550CV03"/>
<dbReference type="OrthoDB" id="9974981at2759"/>
<keyword evidence="2" id="KW-0560">Oxidoreductase</keyword>
<keyword evidence="1" id="KW-0521">NADP</keyword>
<evidence type="ECO:0000313" key="5">
    <source>
        <dbReference type="Proteomes" id="UP000320762"/>
    </source>
</evidence>
<sequence length="330" mass="36081">MSTDSKPRVVIVGGTGATGVSVVDGLLRSGNFRVAVVTRSPQKPASLELQNRGIELLACPDLAAATHADFVALLKDADILICTMHAYLLDVQRTLFAAAKEVGVKRVVPCDFSTHAPKGAMLINDKKLAIRDYARELGLGYTFIEVGYWYQVLLPYPPSYAGEPLADVSFRFLGSGTVPTAGTDLHHIGDYVALILADARTLNQTVFVWEDHVTEADLFRIAEEKCGDGEGLRKLTVKVPESQIEADVQAAIAGGEAALGMRYLLEYAQSLFVRGDNTRDNAVRGGALDARELYPEYKSRTVAEFAETYYPNPPYPWSEETMEQFRAATK</sequence>
<dbReference type="Gene3D" id="3.40.50.720">
    <property type="entry name" value="NAD(P)-binding Rossmann-like Domain"/>
    <property type="match status" value="1"/>
</dbReference>
<dbReference type="PANTHER" id="PTHR47706:SF9">
    <property type="entry name" value="NMRA-LIKE DOMAIN-CONTAINING PROTEIN-RELATED"/>
    <property type="match status" value="1"/>
</dbReference>
<proteinExistence type="predicted"/>
<gene>
    <name evidence="4" type="ORF">BD626DRAFT_394932</name>
</gene>
<evidence type="ECO:0000256" key="2">
    <source>
        <dbReference type="ARBA" id="ARBA00023002"/>
    </source>
</evidence>
<reference evidence="4 5" key="1">
    <citation type="journal article" date="2019" name="New Phytol.">
        <title>Comparative genomics reveals unique wood-decay strategies and fruiting body development in the Schizophyllaceae.</title>
        <authorList>
            <person name="Almasi E."/>
            <person name="Sahu N."/>
            <person name="Krizsan K."/>
            <person name="Balint B."/>
            <person name="Kovacs G.M."/>
            <person name="Kiss B."/>
            <person name="Cseklye J."/>
            <person name="Drula E."/>
            <person name="Henrissat B."/>
            <person name="Nagy I."/>
            <person name="Chovatia M."/>
            <person name="Adam C."/>
            <person name="LaButti K."/>
            <person name="Lipzen A."/>
            <person name="Riley R."/>
            <person name="Grigoriev I.V."/>
            <person name="Nagy L.G."/>
        </authorList>
    </citation>
    <scope>NUCLEOTIDE SEQUENCE [LARGE SCALE GENOMIC DNA]</scope>
    <source>
        <strain evidence="4 5">NL-1724</strain>
    </source>
</reference>
<dbReference type="SUPFAM" id="SSF51735">
    <property type="entry name" value="NAD(P)-binding Rossmann-fold domains"/>
    <property type="match status" value="1"/>
</dbReference>
<comment type="caution">
    <text evidence="4">The sequence shown here is derived from an EMBL/GenBank/DDBJ whole genome shotgun (WGS) entry which is preliminary data.</text>
</comment>
<organism evidence="4 5">
    <name type="scientific">Schizophyllum amplum</name>
    <dbReference type="NCBI Taxonomy" id="97359"/>
    <lineage>
        <taxon>Eukaryota</taxon>
        <taxon>Fungi</taxon>
        <taxon>Dikarya</taxon>
        <taxon>Basidiomycota</taxon>
        <taxon>Agaricomycotina</taxon>
        <taxon>Agaricomycetes</taxon>
        <taxon>Agaricomycetidae</taxon>
        <taxon>Agaricales</taxon>
        <taxon>Schizophyllaceae</taxon>
        <taxon>Schizophyllum</taxon>
    </lineage>
</organism>
<dbReference type="Pfam" id="PF05368">
    <property type="entry name" value="NmrA"/>
    <property type="match status" value="1"/>
</dbReference>
<accession>A0A550CV03</accession>
<evidence type="ECO:0000313" key="4">
    <source>
        <dbReference type="EMBL" id="TRM68620.1"/>
    </source>
</evidence>
<dbReference type="EMBL" id="VDMD01000002">
    <property type="protein sequence ID" value="TRM68620.1"/>
    <property type="molecule type" value="Genomic_DNA"/>
</dbReference>
<dbReference type="Proteomes" id="UP000320762">
    <property type="component" value="Unassembled WGS sequence"/>
</dbReference>
<dbReference type="Gene3D" id="3.90.25.10">
    <property type="entry name" value="UDP-galactose 4-epimerase, domain 1"/>
    <property type="match status" value="1"/>
</dbReference>
<dbReference type="InterPro" id="IPR036291">
    <property type="entry name" value="NAD(P)-bd_dom_sf"/>
</dbReference>
<dbReference type="GO" id="GO:0016491">
    <property type="term" value="F:oxidoreductase activity"/>
    <property type="evidence" value="ECO:0007669"/>
    <property type="project" value="UniProtKB-KW"/>
</dbReference>